<keyword evidence="3" id="KW-0472">Membrane</keyword>
<evidence type="ECO:0000313" key="6">
    <source>
        <dbReference type="Proteomes" id="UP000286287"/>
    </source>
</evidence>
<evidence type="ECO:0000259" key="4">
    <source>
        <dbReference type="Pfam" id="PF01494"/>
    </source>
</evidence>
<evidence type="ECO:0000256" key="3">
    <source>
        <dbReference type="SAM" id="Phobius"/>
    </source>
</evidence>
<dbReference type="InterPro" id="IPR036188">
    <property type="entry name" value="FAD/NAD-bd_sf"/>
</dbReference>
<dbReference type="GO" id="GO:0004497">
    <property type="term" value="F:monooxygenase activity"/>
    <property type="evidence" value="ECO:0007669"/>
    <property type="project" value="UniProtKB-KW"/>
</dbReference>
<sequence>MQRRIVAPMSSPSIIIIGAGIGGLTLARTLLLHDLHIEVYEAQAHLQAPGGGLIVPPNSARILERLGLRSVFQNGVSLRRMQIIDAVNGQALYVRDQHEVERQQGRGLWAVSRSVLQAGLLEKLPPEVLSLQHRLDTVQERGHESYLSFANRRHVIGDLIVGADGAQSRTREILFPHVQLQPTGQTAVRGVLPARLPAKYEQSFTEFWGVGQRFTCFPINDREVYWHAVLKSGDVSPTVTIPQLAQAYESFPAPVQALIQETPQAAMIVTPLRDLSPLPEWTKGNVVLLGDAAHATSPNLGQGAAQAIEDAATLADLIATESDVHQAARRFQQRREHVANAVVARSRQMGQLGQVGGAGRWFRNMTLKVNPDLARSRIEAFYDER</sequence>
<dbReference type="PANTHER" id="PTHR13789:SF309">
    <property type="entry name" value="PUTATIVE (AFU_ORTHOLOGUE AFUA_6G14510)-RELATED"/>
    <property type="match status" value="1"/>
</dbReference>
<proteinExistence type="predicted"/>
<dbReference type="PRINTS" id="PR00420">
    <property type="entry name" value="RNGMNOXGNASE"/>
</dbReference>
<dbReference type="Gene3D" id="3.50.50.60">
    <property type="entry name" value="FAD/NAD(P)-binding domain"/>
    <property type="match status" value="1"/>
</dbReference>
<dbReference type="EMBL" id="QYUJ01000014">
    <property type="protein sequence ID" value="RJF71716.1"/>
    <property type="molecule type" value="Genomic_DNA"/>
</dbReference>
<dbReference type="AlphaFoldDB" id="A0A418V6K9"/>
<feature type="transmembrane region" description="Helical" evidence="3">
    <location>
        <begin position="12"/>
        <end position="31"/>
    </location>
</feature>
<evidence type="ECO:0000313" key="5">
    <source>
        <dbReference type="EMBL" id="RJF71716.1"/>
    </source>
</evidence>
<feature type="domain" description="FAD-binding" evidence="4">
    <location>
        <begin position="14"/>
        <end position="345"/>
    </location>
</feature>
<evidence type="ECO:0000256" key="1">
    <source>
        <dbReference type="ARBA" id="ARBA00023002"/>
    </source>
</evidence>
<reference evidence="5 6" key="1">
    <citation type="submission" date="2018-09" db="EMBL/GenBank/DDBJ databases">
        <authorList>
            <person name="Zhu H."/>
        </authorList>
    </citation>
    <scope>NUCLEOTIDE SEQUENCE [LARGE SCALE GENOMIC DNA]</scope>
    <source>
        <strain evidence="5 6">K2S05-167</strain>
    </source>
</reference>
<dbReference type="SUPFAM" id="SSF51905">
    <property type="entry name" value="FAD/NAD(P)-binding domain"/>
    <property type="match status" value="1"/>
</dbReference>
<accession>A0A418V6K9</accession>
<dbReference type="Proteomes" id="UP000286287">
    <property type="component" value="Unassembled WGS sequence"/>
</dbReference>
<dbReference type="PANTHER" id="PTHR13789">
    <property type="entry name" value="MONOOXYGENASE"/>
    <property type="match status" value="1"/>
</dbReference>
<gene>
    <name evidence="5" type="ORF">D3875_09200</name>
</gene>
<dbReference type="InterPro" id="IPR002938">
    <property type="entry name" value="FAD-bd"/>
</dbReference>
<keyword evidence="1" id="KW-0560">Oxidoreductase</keyword>
<name>A0A418V6K9_9DEIO</name>
<dbReference type="Pfam" id="PF01494">
    <property type="entry name" value="FAD_binding_3"/>
    <property type="match status" value="1"/>
</dbReference>
<protein>
    <submittedName>
        <fullName evidence="5">Monooxygenase</fullName>
    </submittedName>
</protein>
<dbReference type="GO" id="GO:0071949">
    <property type="term" value="F:FAD binding"/>
    <property type="evidence" value="ECO:0007669"/>
    <property type="project" value="InterPro"/>
</dbReference>
<keyword evidence="2 5" id="KW-0503">Monooxygenase</keyword>
<organism evidence="5 6">
    <name type="scientific">Deinococcus cavernae</name>
    <dbReference type="NCBI Taxonomy" id="2320857"/>
    <lineage>
        <taxon>Bacteria</taxon>
        <taxon>Thermotogati</taxon>
        <taxon>Deinococcota</taxon>
        <taxon>Deinococci</taxon>
        <taxon>Deinococcales</taxon>
        <taxon>Deinococcaceae</taxon>
        <taxon>Deinococcus</taxon>
    </lineage>
</organism>
<keyword evidence="3" id="KW-0812">Transmembrane</keyword>
<evidence type="ECO:0000256" key="2">
    <source>
        <dbReference type="ARBA" id="ARBA00023033"/>
    </source>
</evidence>
<comment type="caution">
    <text evidence="5">The sequence shown here is derived from an EMBL/GenBank/DDBJ whole genome shotgun (WGS) entry which is preliminary data.</text>
</comment>
<dbReference type="InterPro" id="IPR050493">
    <property type="entry name" value="FAD-dep_Monooxygenase_BioMet"/>
</dbReference>
<keyword evidence="3" id="KW-1133">Transmembrane helix</keyword>
<keyword evidence="6" id="KW-1185">Reference proteome</keyword>